<feature type="signal peptide" evidence="2">
    <location>
        <begin position="1"/>
        <end position="16"/>
    </location>
</feature>
<accession>A0A0D3IZI7</accession>
<dbReference type="RefSeq" id="XP_005772968.1">
    <property type="nucleotide sequence ID" value="XM_005772911.1"/>
</dbReference>
<keyword evidence="2" id="KW-0732">Signal</keyword>
<dbReference type="Proteomes" id="UP000013827">
    <property type="component" value="Unassembled WGS sequence"/>
</dbReference>
<sequence>MKALLVLISTACAASALQLQARPPAPRTRLRVLAAPRLAESAEPESTPATPEPLTISDEQIAAAARAASEPGADPFAGFETAEPPREEEPFDPRIIIYVSLPALVLGAQLFFTFSRDMLAGDQVGPAVMDAM</sequence>
<proteinExistence type="predicted"/>
<dbReference type="GeneID" id="17266086"/>
<reference evidence="3" key="2">
    <citation type="submission" date="2024-10" db="UniProtKB">
        <authorList>
            <consortium name="EnsemblProtists"/>
        </authorList>
    </citation>
    <scope>IDENTIFICATION</scope>
</reference>
<feature type="region of interest" description="Disordered" evidence="1">
    <location>
        <begin position="63"/>
        <end position="87"/>
    </location>
</feature>
<protein>
    <submittedName>
        <fullName evidence="3">Uncharacterized protein</fullName>
    </submittedName>
</protein>
<evidence type="ECO:0000256" key="2">
    <source>
        <dbReference type="SAM" id="SignalP"/>
    </source>
</evidence>
<dbReference type="KEGG" id="ehx:EMIHUDRAFT_459106"/>
<dbReference type="PaxDb" id="2903-EOD16672"/>
<dbReference type="HOGENOM" id="CLU_1921044_0_0_1"/>
<feature type="compositionally biased region" description="Low complexity" evidence="1">
    <location>
        <begin position="38"/>
        <end position="55"/>
    </location>
</feature>
<evidence type="ECO:0000313" key="4">
    <source>
        <dbReference type="Proteomes" id="UP000013827"/>
    </source>
</evidence>
<dbReference type="AlphaFoldDB" id="A0A0D3IZI7"/>
<feature type="chain" id="PRO_5044053536" evidence="2">
    <location>
        <begin position="17"/>
        <end position="132"/>
    </location>
</feature>
<dbReference type="GeneID" id="17262833"/>
<dbReference type="KEGG" id="ehx:EMIHUDRAFT_421620"/>
<dbReference type="EnsemblProtists" id="EOD16672">
    <property type="protein sequence ID" value="EOD16672"/>
    <property type="gene ID" value="EMIHUDRAFT_459106"/>
</dbReference>
<evidence type="ECO:0000313" key="3">
    <source>
        <dbReference type="EnsemblProtists" id="EOD16672"/>
    </source>
</evidence>
<dbReference type="RefSeq" id="XP_005769101.1">
    <property type="nucleotide sequence ID" value="XM_005769044.1"/>
</dbReference>
<organism evidence="3 4">
    <name type="scientific">Emiliania huxleyi (strain CCMP1516)</name>
    <dbReference type="NCBI Taxonomy" id="280463"/>
    <lineage>
        <taxon>Eukaryota</taxon>
        <taxon>Haptista</taxon>
        <taxon>Haptophyta</taxon>
        <taxon>Prymnesiophyceae</taxon>
        <taxon>Isochrysidales</taxon>
        <taxon>Noelaerhabdaceae</taxon>
        <taxon>Emiliania</taxon>
    </lineage>
</organism>
<reference evidence="4" key="1">
    <citation type="journal article" date="2013" name="Nature">
        <title>Pan genome of the phytoplankton Emiliania underpins its global distribution.</title>
        <authorList>
            <person name="Read B.A."/>
            <person name="Kegel J."/>
            <person name="Klute M.J."/>
            <person name="Kuo A."/>
            <person name="Lefebvre S.C."/>
            <person name="Maumus F."/>
            <person name="Mayer C."/>
            <person name="Miller J."/>
            <person name="Monier A."/>
            <person name="Salamov A."/>
            <person name="Young J."/>
            <person name="Aguilar M."/>
            <person name="Claverie J.M."/>
            <person name="Frickenhaus S."/>
            <person name="Gonzalez K."/>
            <person name="Herman E.K."/>
            <person name="Lin Y.C."/>
            <person name="Napier J."/>
            <person name="Ogata H."/>
            <person name="Sarno A.F."/>
            <person name="Shmutz J."/>
            <person name="Schroeder D."/>
            <person name="de Vargas C."/>
            <person name="Verret F."/>
            <person name="von Dassow P."/>
            <person name="Valentin K."/>
            <person name="Van de Peer Y."/>
            <person name="Wheeler G."/>
            <person name="Dacks J.B."/>
            <person name="Delwiche C.F."/>
            <person name="Dyhrman S.T."/>
            <person name="Glockner G."/>
            <person name="John U."/>
            <person name="Richards T."/>
            <person name="Worden A.Z."/>
            <person name="Zhang X."/>
            <person name="Grigoriev I.V."/>
            <person name="Allen A.E."/>
            <person name="Bidle K."/>
            <person name="Borodovsky M."/>
            <person name="Bowler C."/>
            <person name="Brownlee C."/>
            <person name="Cock J.M."/>
            <person name="Elias M."/>
            <person name="Gladyshev V.N."/>
            <person name="Groth M."/>
            <person name="Guda C."/>
            <person name="Hadaegh A."/>
            <person name="Iglesias-Rodriguez M.D."/>
            <person name="Jenkins J."/>
            <person name="Jones B.M."/>
            <person name="Lawson T."/>
            <person name="Leese F."/>
            <person name="Lindquist E."/>
            <person name="Lobanov A."/>
            <person name="Lomsadze A."/>
            <person name="Malik S.B."/>
            <person name="Marsh M.E."/>
            <person name="Mackinder L."/>
            <person name="Mock T."/>
            <person name="Mueller-Roeber B."/>
            <person name="Pagarete A."/>
            <person name="Parker M."/>
            <person name="Probert I."/>
            <person name="Quesneville H."/>
            <person name="Raines C."/>
            <person name="Rensing S.A."/>
            <person name="Riano-Pachon D.M."/>
            <person name="Richier S."/>
            <person name="Rokitta S."/>
            <person name="Shiraiwa Y."/>
            <person name="Soanes D.M."/>
            <person name="van der Giezen M."/>
            <person name="Wahlund T.M."/>
            <person name="Williams B."/>
            <person name="Wilson W."/>
            <person name="Wolfe G."/>
            <person name="Wurch L.L."/>
        </authorList>
    </citation>
    <scope>NUCLEOTIDE SEQUENCE</scope>
</reference>
<name>A0A0D3IZI7_EMIH1</name>
<keyword evidence="4" id="KW-1185">Reference proteome</keyword>
<dbReference type="EnsemblProtists" id="EOD20539">
    <property type="protein sequence ID" value="EOD20539"/>
    <property type="gene ID" value="EMIHUDRAFT_421620"/>
</dbReference>
<evidence type="ECO:0000256" key="1">
    <source>
        <dbReference type="SAM" id="MobiDB-lite"/>
    </source>
</evidence>
<feature type="region of interest" description="Disordered" evidence="1">
    <location>
        <begin position="36"/>
        <end position="55"/>
    </location>
</feature>